<evidence type="ECO:0000313" key="2">
    <source>
        <dbReference type="Proteomes" id="UP000012118"/>
    </source>
</evidence>
<gene>
    <name evidence="1" type="ORF">LEP1GSC108_4158</name>
</gene>
<dbReference type="RefSeq" id="WP_004503002.1">
    <property type="nucleotide sequence ID" value="NZ_AHNU02000038.1"/>
</dbReference>
<dbReference type="Proteomes" id="UP000012118">
    <property type="component" value="Unassembled WGS sequence"/>
</dbReference>
<dbReference type="AlphaFoldDB" id="M6QCY7"/>
<evidence type="ECO:0000313" key="1">
    <source>
        <dbReference type="EMBL" id="EMN91070.1"/>
    </source>
</evidence>
<accession>M6QCY7</accession>
<sequence>MKGLKIENRDIVRVDGKPVVIEGLEYYSQRIRHSIRLSLAESVYEPLNGMDWNTIFSTKISRERILLEVRKVLQKDTETVSVDSIEIIEDSGNDRKLNIRFSALTIYGFVTEEV</sequence>
<proteinExistence type="predicted"/>
<name>M6QCY7_9LEPT</name>
<evidence type="ECO:0008006" key="3">
    <source>
        <dbReference type="Google" id="ProtNLM"/>
    </source>
</evidence>
<dbReference type="EMBL" id="AHNU02000038">
    <property type="protein sequence ID" value="EMN91070.1"/>
    <property type="molecule type" value="Genomic_DNA"/>
</dbReference>
<dbReference type="InterPro" id="IPR020288">
    <property type="entry name" value="Sheath_initiator"/>
</dbReference>
<comment type="caution">
    <text evidence="1">The sequence shown here is derived from an EMBL/GenBank/DDBJ whole genome shotgun (WGS) entry which is preliminary data.</text>
</comment>
<organism evidence="1 2">
    <name type="scientific">Leptospira weilii str. UI 13098</name>
    <dbReference type="NCBI Taxonomy" id="1088542"/>
    <lineage>
        <taxon>Bacteria</taxon>
        <taxon>Pseudomonadati</taxon>
        <taxon>Spirochaetota</taxon>
        <taxon>Spirochaetia</taxon>
        <taxon>Leptospirales</taxon>
        <taxon>Leptospiraceae</taxon>
        <taxon>Leptospira</taxon>
    </lineage>
</organism>
<protein>
    <recommendedName>
        <fullName evidence="3">DUF2634 domain-containing protein</fullName>
    </recommendedName>
</protein>
<reference evidence="1 2" key="1">
    <citation type="submission" date="2013-01" db="EMBL/GenBank/DDBJ databases">
        <authorList>
            <person name="Harkins D.M."/>
            <person name="Durkin A.S."/>
            <person name="Brinkac L.M."/>
            <person name="Haft D.H."/>
            <person name="Selengut J.D."/>
            <person name="Sanka R."/>
            <person name="DePew J."/>
            <person name="Purushe J."/>
            <person name="Chanthongthip A."/>
            <person name="Lattana O."/>
            <person name="Phetsouvanh R."/>
            <person name="Newton P.N."/>
            <person name="Vinetz J.M."/>
            <person name="Sutton G.G."/>
            <person name="Nierman W.C."/>
            <person name="Fouts D.E."/>
        </authorList>
    </citation>
    <scope>NUCLEOTIDE SEQUENCE [LARGE SCALE GENOMIC DNA]</scope>
    <source>
        <strain evidence="1 2">UI 13098</strain>
    </source>
</reference>
<keyword evidence="2" id="KW-1185">Reference proteome</keyword>
<dbReference type="Pfam" id="PF10934">
    <property type="entry name" value="Sheath_initiator"/>
    <property type="match status" value="1"/>
</dbReference>